<name>A0A6B0UNU7_IXORI</name>
<organism evidence="1">
    <name type="scientific">Ixodes ricinus</name>
    <name type="common">Common tick</name>
    <name type="synonym">Acarus ricinus</name>
    <dbReference type="NCBI Taxonomy" id="34613"/>
    <lineage>
        <taxon>Eukaryota</taxon>
        <taxon>Metazoa</taxon>
        <taxon>Ecdysozoa</taxon>
        <taxon>Arthropoda</taxon>
        <taxon>Chelicerata</taxon>
        <taxon>Arachnida</taxon>
        <taxon>Acari</taxon>
        <taxon>Parasitiformes</taxon>
        <taxon>Ixodida</taxon>
        <taxon>Ixodoidea</taxon>
        <taxon>Ixodidae</taxon>
        <taxon>Ixodinae</taxon>
        <taxon>Ixodes</taxon>
    </lineage>
</organism>
<dbReference type="AlphaFoldDB" id="A0A6B0UNU7"/>
<evidence type="ECO:0000313" key="1">
    <source>
        <dbReference type="EMBL" id="MXU91306.1"/>
    </source>
</evidence>
<proteinExistence type="predicted"/>
<reference evidence="1" key="1">
    <citation type="submission" date="2019-12" db="EMBL/GenBank/DDBJ databases">
        <title>An insight into the sialome of adult female Ixodes ricinus ticks feeding for 6 days.</title>
        <authorList>
            <person name="Perner J."/>
            <person name="Ribeiro J.M.C."/>
        </authorList>
    </citation>
    <scope>NUCLEOTIDE SEQUENCE</scope>
    <source>
        <strain evidence="1">Semi-engorged</strain>
        <tissue evidence="1">Salivary glands</tissue>
    </source>
</reference>
<sequence>MTAARLRVLTCFPSTGSLLTWCKPCRAKHCEDSSLFYIMQSVLQSSHFVNFTSAGMRLAVLLAHNSASLLLRYRLALEECRSSRDVQYHFIIIRSGVAGLHYTGVLPFSGAAALVSTNNIE</sequence>
<dbReference type="EMBL" id="GIFC01009223">
    <property type="protein sequence ID" value="MXU91306.1"/>
    <property type="molecule type" value="Transcribed_RNA"/>
</dbReference>
<accession>A0A6B0UNU7</accession>
<protein>
    <submittedName>
        <fullName evidence="1">Putative secreted protein</fullName>
    </submittedName>
</protein>